<dbReference type="PROSITE" id="PS50263">
    <property type="entry name" value="CN_HYDROLASE"/>
    <property type="match status" value="1"/>
</dbReference>
<sequence length="465" mass="50436">MLGALYPPSALGWLAPLPLSLLFRAVSHAPPRQAFRITWIVATAMFGVMLSWLPQSLGGTLGWGLSLLFPVLVGLLGLTCAGTVAVTRWAAGSWTLGTLPLAWVLLDAMREIGALAFPWGGLGYFLSETPLVQVAEWGGVGLLGLLVGGAASALAAWSWRGVWIALLWASALTYGLTRPPEMPGTRSALLVQGAVDPRAKVQADPLREWQRYWSLTRGAQVTAQTLVVWPEAAVSWPPPAGLQVPVKAAVLLGASEGGTTPKNSVFLVQGNAMEGRQDKVHLVPFGEFFPGQARWPGAYRTIFRWLGLPDLVGRVPGHVTQPLQLGDLRAGVLICYESVFASQARELVARGANVLVTPSNDAWFGSSRGAEQHFQMGRVRAVETRRWWLRVGNDGITAVVDPQGRVRRRLVRFTPGTLPVVFDLREGRTLSVQWPGWVVWGAALGLILVCLYMRTVAHICRQSRC</sequence>
<dbReference type="RefSeq" id="WP_226991570.1">
    <property type="nucleotide sequence ID" value="NZ_JBHSOH010000031.1"/>
</dbReference>
<feature type="transmembrane region" description="Helical" evidence="8">
    <location>
        <begin position="6"/>
        <end position="23"/>
    </location>
</feature>
<gene>
    <name evidence="8 10" type="primary">lnt</name>
    <name evidence="10" type="ORF">ACFPQ6_15480</name>
</gene>
<evidence type="ECO:0000259" key="9">
    <source>
        <dbReference type="PROSITE" id="PS50263"/>
    </source>
</evidence>
<reference evidence="11" key="1">
    <citation type="journal article" date="2019" name="Int. J. Syst. Evol. Microbiol.">
        <title>The Global Catalogue of Microorganisms (GCM) 10K type strain sequencing project: providing services to taxonomists for standard genome sequencing and annotation.</title>
        <authorList>
            <consortium name="The Broad Institute Genomics Platform"/>
            <consortium name="The Broad Institute Genome Sequencing Center for Infectious Disease"/>
            <person name="Wu L."/>
            <person name="Ma J."/>
        </authorList>
    </citation>
    <scope>NUCLEOTIDE SEQUENCE [LARGE SCALE GENOMIC DNA]</scope>
    <source>
        <strain evidence="11">CGMCC 1.15053</strain>
    </source>
</reference>
<feature type="transmembrane region" description="Helical" evidence="8">
    <location>
        <begin position="434"/>
        <end position="453"/>
    </location>
</feature>
<protein>
    <recommendedName>
        <fullName evidence="8">Apolipoprotein N-acyltransferase</fullName>
        <shortName evidence="8">ALP N-acyltransferase</shortName>
        <ecNumber evidence="8">2.3.1.269</ecNumber>
    </recommendedName>
</protein>
<keyword evidence="6 8" id="KW-0472">Membrane</keyword>
<feature type="transmembrane region" description="Helical" evidence="8">
    <location>
        <begin position="35"/>
        <end position="53"/>
    </location>
</feature>
<dbReference type="NCBIfam" id="TIGR00546">
    <property type="entry name" value="lnt"/>
    <property type="match status" value="1"/>
</dbReference>
<proteinExistence type="inferred from homology"/>
<dbReference type="InterPro" id="IPR004563">
    <property type="entry name" value="Apolipo_AcylTrfase"/>
</dbReference>
<evidence type="ECO:0000256" key="5">
    <source>
        <dbReference type="ARBA" id="ARBA00022989"/>
    </source>
</evidence>
<dbReference type="PANTHER" id="PTHR38686:SF1">
    <property type="entry name" value="APOLIPOPROTEIN N-ACYLTRANSFERASE"/>
    <property type="match status" value="1"/>
</dbReference>
<evidence type="ECO:0000256" key="2">
    <source>
        <dbReference type="ARBA" id="ARBA00022475"/>
    </source>
</evidence>
<evidence type="ECO:0000256" key="3">
    <source>
        <dbReference type="ARBA" id="ARBA00022679"/>
    </source>
</evidence>
<comment type="pathway">
    <text evidence="8">Protein modification; lipoprotein biosynthesis (N-acyl transfer).</text>
</comment>
<comment type="caution">
    <text evidence="8">Lacks conserved residue(s) required for the propagation of feature annotation.</text>
</comment>
<evidence type="ECO:0000313" key="10">
    <source>
        <dbReference type="EMBL" id="MFC5849706.1"/>
    </source>
</evidence>
<keyword evidence="7 8" id="KW-0012">Acyltransferase</keyword>
<comment type="catalytic activity">
    <reaction evidence="8">
        <text>N-terminal S-1,2-diacyl-sn-glyceryl-L-cysteinyl-[lipoprotein] + a glycerophospholipid = N-acyl-S-1,2-diacyl-sn-glyceryl-L-cysteinyl-[lipoprotein] + a 2-acyl-sn-glycero-3-phospholipid + H(+)</text>
        <dbReference type="Rhea" id="RHEA:48228"/>
        <dbReference type="Rhea" id="RHEA-COMP:14681"/>
        <dbReference type="Rhea" id="RHEA-COMP:14684"/>
        <dbReference type="ChEBI" id="CHEBI:15378"/>
        <dbReference type="ChEBI" id="CHEBI:136912"/>
        <dbReference type="ChEBI" id="CHEBI:140656"/>
        <dbReference type="ChEBI" id="CHEBI:140657"/>
        <dbReference type="ChEBI" id="CHEBI:140660"/>
        <dbReference type="EC" id="2.3.1.269"/>
    </reaction>
</comment>
<dbReference type="GO" id="GO:0016746">
    <property type="term" value="F:acyltransferase activity"/>
    <property type="evidence" value="ECO:0007669"/>
    <property type="project" value="UniProtKB-KW"/>
</dbReference>
<evidence type="ECO:0000256" key="4">
    <source>
        <dbReference type="ARBA" id="ARBA00022692"/>
    </source>
</evidence>
<dbReference type="HAMAP" id="MF_01148">
    <property type="entry name" value="Lnt"/>
    <property type="match status" value="1"/>
</dbReference>
<dbReference type="InterPro" id="IPR045378">
    <property type="entry name" value="LNT_N"/>
</dbReference>
<dbReference type="Proteomes" id="UP001595979">
    <property type="component" value="Unassembled WGS sequence"/>
</dbReference>
<dbReference type="PANTHER" id="PTHR38686">
    <property type="entry name" value="APOLIPOPROTEIN N-ACYLTRANSFERASE"/>
    <property type="match status" value="1"/>
</dbReference>
<dbReference type="SUPFAM" id="SSF56317">
    <property type="entry name" value="Carbon-nitrogen hydrolase"/>
    <property type="match status" value="1"/>
</dbReference>
<keyword evidence="5 8" id="KW-1133">Transmembrane helix</keyword>
<keyword evidence="3 8" id="KW-0808">Transferase</keyword>
<keyword evidence="2 8" id="KW-1003">Cell membrane</keyword>
<dbReference type="InterPro" id="IPR036526">
    <property type="entry name" value="C-N_Hydrolase_sf"/>
</dbReference>
<feature type="transmembrane region" description="Helical" evidence="8">
    <location>
        <begin position="137"/>
        <end position="154"/>
    </location>
</feature>
<dbReference type="CDD" id="cd07571">
    <property type="entry name" value="ALP_N-acyl_transferase"/>
    <property type="match status" value="1"/>
</dbReference>
<evidence type="ECO:0000256" key="8">
    <source>
        <dbReference type="HAMAP-Rule" id="MF_01148"/>
    </source>
</evidence>
<evidence type="ECO:0000313" key="11">
    <source>
        <dbReference type="Proteomes" id="UP001595979"/>
    </source>
</evidence>
<dbReference type="Pfam" id="PF20154">
    <property type="entry name" value="LNT_N"/>
    <property type="match status" value="1"/>
</dbReference>
<accession>A0ABW1DM47</accession>
<feature type="domain" description="CN hydrolase" evidence="9">
    <location>
        <begin position="191"/>
        <end position="424"/>
    </location>
</feature>
<feature type="transmembrane region" description="Helical" evidence="8">
    <location>
        <begin position="65"/>
        <end position="86"/>
    </location>
</feature>
<dbReference type="Gene3D" id="3.60.110.10">
    <property type="entry name" value="Carbon-nitrogen hydrolase"/>
    <property type="match status" value="1"/>
</dbReference>
<dbReference type="EC" id="2.3.1.269" evidence="8"/>
<comment type="caution">
    <text evidence="10">The sequence shown here is derived from an EMBL/GenBank/DDBJ whole genome shotgun (WGS) entry which is preliminary data.</text>
</comment>
<evidence type="ECO:0000256" key="6">
    <source>
        <dbReference type="ARBA" id="ARBA00023136"/>
    </source>
</evidence>
<name>A0ABW1DM47_9DEIO</name>
<evidence type="ECO:0000256" key="1">
    <source>
        <dbReference type="ARBA" id="ARBA00004651"/>
    </source>
</evidence>
<keyword evidence="11" id="KW-1185">Reference proteome</keyword>
<dbReference type="InterPro" id="IPR003010">
    <property type="entry name" value="C-N_Hydrolase"/>
</dbReference>
<organism evidence="10 11">
    <name type="scientific">Deinococcus petrolearius</name>
    <dbReference type="NCBI Taxonomy" id="1751295"/>
    <lineage>
        <taxon>Bacteria</taxon>
        <taxon>Thermotogati</taxon>
        <taxon>Deinococcota</taxon>
        <taxon>Deinococci</taxon>
        <taxon>Deinococcales</taxon>
        <taxon>Deinococcaceae</taxon>
        <taxon>Deinococcus</taxon>
    </lineage>
</organism>
<keyword evidence="4 8" id="KW-0812">Transmembrane</keyword>
<evidence type="ECO:0000256" key="7">
    <source>
        <dbReference type="ARBA" id="ARBA00023315"/>
    </source>
</evidence>
<dbReference type="Pfam" id="PF00795">
    <property type="entry name" value="CN_hydrolase"/>
    <property type="match status" value="1"/>
</dbReference>
<comment type="similarity">
    <text evidence="8">Belongs to the CN hydrolase family. Apolipoprotein N-acyltransferase subfamily.</text>
</comment>
<comment type="function">
    <text evidence="8">Catalyzes the phospholipid dependent N-acylation of the N-terminal cysteine of apolipoprotein, the last step in lipoprotein maturation.</text>
</comment>
<comment type="subcellular location">
    <subcellularLocation>
        <location evidence="1 8">Cell membrane</location>
        <topology evidence="1 8">Multi-pass membrane protein</topology>
    </subcellularLocation>
</comment>
<dbReference type="EMBL" id="JBHSOH010000031">
    <property type="protein sequence ID" value="MFC5849706.1"/>
    <property type="molecule type" value="Genomic_DNA"/>
</dbReference>